<evidence type="ECO:0000259" key="10">
    <source>
        <dbReference type="Pfam" id="PF16332"/>
    </source>
</evidence>
<dbReference type="Gene3D" id="1.50.10.100">
    <property type="entry name" value="Chondroitin AC/alginate lyase"/>
    <property type="match status" value="1"/>
</dbReference>
<evidence type="ECO:0000256" key="8">
    <source>
        <dbReference type="ARBA" id="ARBA00023235"/>
    </source>
</evidence>
<dbReference type="GO" id="GO:0016829">
    <property type="term" value="F:lyase activity"/>
    <property type="evidence" value="ECO:0007669"/>
    <property type="project" value="InterPro"/>
</dbReference>
<keyword evidence="12" id="KW-1185">Reference proteome</keyword>
<dbReference type="InterPro" id="IPR032518">
    <property type="entry name" value="HepII_N"/>
</dbReference>
<dbReference type="Pfam" id="PF07940">
    <property type="entry name" value="Hepar_II_III_C"/>
    <property type="match status" value="1"/>
</dbReference>
<dbReference type="GO" id="GO:0016853">
    <property type="term" value="F:isomerase activity"/>
    <property type="evidence" value="ECO:0007669"/>
    <property type="project" value="UniProtKB-KW"/>
</dbReference>
<keyword evidence="4" id="KW-0732">Signal</keyword>
<sequence length="690" mass="75791">MKNAGALFLFTIIFLLAPGGTRGDEAASSRAQLFKGEFSVRPEMRGVHPRLFADGQDLARATAFYKANPALLKKYGPNPGDLIQPPKDPPAKVDGAVFLSLARVACAWRVGGAGEHMNLLMSWRETLEKCAPVAFTGKLGKTNEDLRAGHALTGQAVMYDVLKGSVPHELESALRKALAKQAAQTYHDLATSETYPYAQNHFSIPVGGLLAAACVLADENPDAVRWGVFARNALRRALDAQPDDGWFFEGASYWNFTSQFTVSAAFALDRATGENWFDRPPLHDAGLYLAHIHTPGARHVFDFADCGPRGDANSKTGQKGYDAPWHSLPADTNFASPLLLALRQDNVFLRAWLREAAPTLGLWRIDAILRLLLAPEFPEKPVPLAVRNGPPPWHHFPDIGVVHWRQRWGDPDAVALAFKSGPPAGHRYAVTQPTRPEWRSSLGHAHPDAGSFILFAKGVFLANDTGYTGIKETADHNSILVDGTGQHKGGTTWATFTGKPQGEYGKIRMENVRLDPDFAAATAVFDAAYDDALQLKKMRRDLLLVKGRFLVILDRMQSEKKHSYQWRLHTDTQTASLGNGRFVMENGPARLVLQNLNTGLTAKTAPTIVEVSLTPKKTPQRFQRGFHLELASSPDEKMEFLNAFCIQSTDENPGAFQAVRIDDKTLELRDGGNICRVTIGDDGQLSHSLQ</sequence>
<feature type="domain" description="Heparinase II N-terminal" evidence="10">
    <location>
        <begin position="141"/>
        <end position="296"/>
    </location>
</feature>
<dbReference type="PANTHER" id="PTHR15532">
    <property type="match status" value="1"/>
</dbReference>
<evidence type="ECO:0000256" key="3">
    <source>
        <dbReference type="ARBA" id="ARBA00022692"/>
    </source>
</evidence>
<reference evidence="11 12" key="1">
    <citation type="submission" date="2016-01" db="EMBL/GenBank/DDBJ databases">
        <title>High potential of lignocellulose degradation of a new Verrucomicrobia species.</title>
        <authorList>
            <person name="Wang Y."/>
            <person name="Shi Y."/>
            <person name="Qiu Z."/>
            <person name="Liu S."/>
            <person name="Yang H."/>
        </authorList>
    </citation>
    <scope>NUCLEOTIDE SEQUENCE [LARGE SCALE GENOMIC DNA]</scope>
    <source>
        <strain evidence="11 12">TSB47</strain>
    </source>
</reference>
<evidence type="ECO:0000313" key="11">
    <source>
        <dbReference type="EMBL" id="OAM91013.1"/>
    </source>
</evidence>
<keyword evidence="5" id="KW-1133">Transmembrane helix</keyword>
<keyword evidence="7" id="KW-0325">Glycoprotein</keyword>
<dbReference type="InterPro" id="IPR052447">
    <property type="entry name" value="Dermatan-Sulfate_Isomerase"/>
</dbReference>
<evidence type="ECO:0000256" key="4">
    <source>
        <dbReference type="ARBA" id="ARBA00022729"/>
    </source>
</evidence>
<gene>
    <name evidence="11" type="ORF">AW736_05095</name>
</gene>
<dbReference type="PANTHER" id="PTHR15532:SF5">
    <property type="entry name" value="SULFOTRANSFERASE DOMAIN-CONTAINING PROTEIN"/>
    <property type="match status" value="1"/>
</dbReference>
<dbReference type="GO" id="GO:0016020">
    <property type="term" value="C:membrane"/>
    <property type="evidence" value="ECO:0007669"/>
    <property type="project" value="UniProtKB-SubCell"/>
</dbReference>
<dbReference type="Pfam" id="PF16332">
    <property type="entry name" value="DUF4962"/>
    <property type="match status" value="1"/>
</dbReference>
<dbReference type="OrthoDB" id="182272at2"/>
<evidence type="ECO:0000256" key="1">
    <source>
        <dbReference type="ARBA" id="ARBA00004141"/>
    </source>
</evidence>
<organism evidence="11 12">
    <name type="scientific">Termitidicoccus mucosus</name>
    <dbReference type="NCBI Taxonomy" id="1184151"/>
    <lineage>
        <taxon>Bacteria</taxon>
        <taxon>Pseudomonadati</taxon>
        <taxon>Verrucomicrobiota</taxon>
        <taxon>Opitutia</taxon>
        <taxon>Opitutales</taxon>
        <taxon>Opitutaceae</taxon>
        <taxon>Termitidicoccus</taxon>
    </lineage>
</organism>
<keyword evidence="8" id="KW-0413">Isomerase</keyword>
<evidence type="ECO:0000256" key="7">
    <source>
        <dbReference type="ARBA" id="ARBA00023180"/>
    </source>
</evidence>
<keyword evidence="3" id="KW-0812">Transmembrane</keyword>
<dbReference type="Gene3D" id="2.70.98.70">
    <property type="match status" value="1"/>
</dbReference>
<dbReference type="RefSeq" id="WP_068769140.1">
    <property type="nucleotide sequence ID" value="NZ_CP109796.1"/>
</dbReference>
<accession>A0A178IM80</accession>
<evidence type="ECO:0000256" key="5">
    <source>
        <dbReference type="ARBA" id="ARBA00022989"/>
    </source>
</evidence>
<dbReference type="STRING" id="1184151.AW736_05095"/>
<evidence type="ECO:0000256" key="2">
    <source>
        <dbReference type="ARBA" id="ARBA00004196"/>
    </source>
</evidence>
<evidence type="ECO:0000259" key="9">
    <source>
        <dbReference type="Pfam" id="PF07940"/>
    </source>
</evidence>
<dbReference type="InterPro" id="IPR008929">
    <property type="entry name" value="Chondroitin_lyas"/>
</dbReference>
<comment type="caution">
    <text evidence="11">The sequence shown here is derived from an EMBL/GenBank/DDBJ whole genome shotgun (WGS) entry which is preliminary data.</text>
</comment>
<evidence type="ECO:0000256" key="6">
    <source>
        <dbReference type="ARBA" id="ARBA00023136"/>
    </source>
</evidence>
<evidence type="ECO:0000313" key="12">
    <source>
        <dbReference type="Proteomes" id="UP000078486"/>
    </source>
</evidence>
<dbReference type="GO" id="GO:0030313">
    <property type="term" value="C:cell envelope"/>
    <property type="evidence" value="ECO:0007669"/>
    <property type="project" value="UniProtKB-SubCell"/>
</dbReference>
<keyword evidence="6" id="KW-0472">Membrane</keyword>
<dbReference type="AlphaFoldDB" id="A0A178IM80"/>
<comment type="subcellular location">
    <subcellularLocation>
        <location evidence="2">Cell envelope</location>
    </subcellularLocation>
    <subcellularLocation>
        <location evidence="1">Membrane</location>
        <topology evidence="1">Multi-pass membrane protein</topology>
    </subcellularLocation>
</comment>
<dbReference type="EMBL" id="LRRQ01000042">
    <property type="protein sequence ID" value="OAM91013.1"/>
    <property type="molecule type" value="Genomic_DNA"/>
</dbReference>
<protein>
    <submittedName>
        <fullName evidence="11">Uncharacterized protein</fullName>
    </submittedName>
</protein>
<dbReference type="Proteomes" id="UP000078486">
    <property type="component" value="Unassembled WGS sequence"/>
</dbReference>
<proteinExistence type="predicted"/>
<dbReference type="InterPro" id="IPR012480">
    <property type="entry name" value="Hepar_II_III_C"/>
</dbReference>
<name>A0A178IM80_9BACT</name>
<feature type="domain" description="Heparinase II/III-like C-terminal" evidence="9">
    <location>
        <begin position="390"/>
        <end position="583"/>
    </location>
</feature>